<feature type="domain" description="ORC1/DEAH AAA+ ATPase" evidence="1">
    <location>
        <begin position="58"/>
        <end position="190"/>
    </location>
</feature>
<sequence length="335" mass="39445">MSELNKNNQTIPFDLIRPKVPVGCHPIEQGDYILDTIAINELSEQIIKWVKMRYPGAIVYGPPRLGKTFATRYLKKLYEMKYSNEWFTCLISSRKIKTSNEDRFFKFMLKDLNDEFYENGKADAKRERIFNLLLDKGQQTKRNQIVLFYDDAQRLGEDEYEWLMDIYNELQSKGITLTTILVGQQELAHRRNTYITTKKQIVGRFMIHEQEFHGIRDVEELEFLMAGYDSVSEYPKKSGWSYTRFFFPDSFDEGMRLENVANVLWNNFEIIRAEYGLKKNQELPMHYVIAIINFVLLQYGANGENVKWPTSQIWREGIIECGYVAAELIHESIGK</sequence>
<proteinExistence type="predicted"/>
<accession>A0A740PMA3</accession>
<comment type="caution">
    <text evidence="2">The sequence shown here is derived from an EMBL/GenBank/DDBJ whole genome shotgun (WGS) entry which is preliminary data.</text>
</comment>
<protein>
    <submittedName>
        <fullName evidence="2">ATP-binding protein</fullName>
    </submittedName>
</protein>
<evidence type="ECO:0000259" key="1">
    <source>
        <dbReference type="Pfam" id="PF13401"/>
    </source>
</evidence>
<gene>
    <name evidence="2" type="ORF">G9C53_004937</name>
</gene>
<keyword evidence="2" id="KW-0547">Nucleotide-binding</keyword>
<dbReference type="EMBL" id="DAATVL010000061">
    <property type="protein sequence ID" value="HAF0292537.1"/>
    <property type="molecule type" value="Genomic_DNA"/>
</dbReference>
<dbReference type="InterPro" id="IPR027417">
    <property type="entry name" value="P-loop_NTPase"/>
</dbReference>
<dbReference type="Gene3D" id="3.40.50.300">
    <property type="entry name" value="P-loop containing nucleotide triphosphate hydrolases"/>
    <property type="match status" value="1"/>
</dbReference>
<dbReference type="GO" id="GO:0005524">
    <property type="term" value="F:ATP binding"/>
    <property type="evidence" value="ECO:0007669"/>
    <property type="project" value="UniProtKB-KW"/>
</dbReference>
<dbReference type="GO" id="GO:0016887">
    <property type="term" value="F:ATP hydrolysis activity"/>
    <property type="evidence" value="ECO:0007669"/>
    <property type="project" value="InterPro"/>
</dbReference>
<reference evidence="2" key="2">
    <citation type="submission" date="2018-07" db="EMBL/GenBank/DDBJ databases">
        <authorList>
            <consortium name="NCBI Pathogen Detection Project"/>
        </authorList>
    </citation>
    <scope>NUCLEOTIDE SEQUENCE</scope>
    <source>
        <strain evidence="2">N26921</strain>
    </source>
</reference>
<dbReference type="AlphaFoldDB" id="A0A740PMA3"/>
<name>A0A740PMA3_SALTM</name>
<dbReference type="Pfam" id="PF13401">
    <property type="entry name" value="AAA_22"/>
    <property type="match status" value="1"/>
</dbReference>
<reference evidence="2" key="1">
    <citation type="journal article" date="2018" name="Genome Biol.">
        <title>SKESA: strategic k-mer extension for scrupulous assemblies.</title>
        <authorList>
            <person name="Souvorov A."/>
            <person name="Agarwala R."/>
            <person name="Lipman D.J."/>
        </authorList>
    </citation>
    <scope>NUCLEOTIDE SEQUENCE</scope>
    <source>
        <strain evidence="2">N26921</strain>
    </source>
</reference>
<dbReference type="InterPro" id="IPR049945">
    <property type="entry name" value="AAA_22"/>
</dbReference>
<evidence type="ECO:0000313" key="2">
    <source>
        <dbReference type="EMBL" id="HAF0292537.1"/>
    </source>
</evidence>
<keyword evidence="2" id="KW-0067">ATP-binding</keyword>
<dbReference type="SUPFAM" id="SSF52540">
    <property type="entry name" value="P-loop containing nucleoside triphosphate hydrolases"/>
    <property type="match status" value="1"/>
</dbReference>
<organism evidence="2">
    <name type="scientific">Salmonella enterica subsp. enterica serovar Typhimurium var. 5-</name>
    <dbReference type="NCBI Taxonomy" id="1620419"/>
    <lineage>
        <taxon>Bacteria</taxon>
        <taxon>Pseudomonadati</taxon>
        <taxon>Pseudomonadota</taxon>
        <taxon>Gammaproteobacteria</taxon>
        <taxon>Enterobacterales</taxon>
        <taxon>Enterobacteriaceae</taxon>
        <taxon>Salmonella</taxon>
    </lineage>
</organism>
<feature type="non-terminal residue" evidence="2">
    <location>
        <position position="335"/>
    </location>
</feature>